<comment type="caution">
    <text evidence="2">The sequence shown here is derived from an EMBL/GenBank/DDBJ whole genome shotgun (WGS) entry which is preliminary data.</text>
</comment>
<name>A0A4Y9T5U6_9BURK</name>
<evidence type="ECO:0000313" key="3">
    <source>
        <dbReference type="Proteomes" id="UP000297258"/>
    </source>
</evidence>
<dbReference type="SUPFAM" id="SSF54593">
    <property type="entry name" value="Glyoxalase/Bleomycin resistance protein/Dihydroxybiphenyl dioxygenase"/>
    <property type="match status" value="1"/>
</dbReference>
<dbReference type="AlphaFoldDB" id="A0A4Y9T5U6"/>
<dbReference type="InterPro" id="IPR052164">
    <property type="entry name" value="Anthracycline_SecMetBiosynth"/>
</dbReference>
<evidence type="ECO:0000313" key="2">
    <source>
        <dbReference type="EMBL" id="TFW32433.1"/>
    </source>
</evidence>
<dbReference type="EMBL" id="SPUM01000057">
    <property type="protein sequence ID" value="TFW32433.1"/>
    <property type="molecule type" value="Genomic_DNA"/>
</dbReference>
<accession>A0A4Y9T5U6</accession>
<dbReference type="PANTHER" id="PTHR33993:SF2">
    <property type="entry name" value="VOC DOMAIN-CONTAINING PROTEIN"/>
    <property type="match status" value="1"/>
</dbReference>
<reference evidence="2 3" key="1">
    <citation type="submission" date="2019-03" db="EMBL/GenBank/DDBJ databases">
        <title>Draft genome of Massilia hortus sp. nov., a novel bacterial species of the Oxalobacteraceae family.</title>
        <authorList>
            <person name="Peta V."/>
            <person name="Raths R."/>
            <person name="Bucking H."/>
        </authorList>
    </citation>
    <scope>NUCLEOTIDE SEQUENCE [LARGE SCALE GENOMIC DNA]</scope>
    <source>
        <strain evidence="2 3">ONC3</strain>
    </source>
</reference>
<evidence type="ECO:0000259" key="1">
    <source>
        <dbReference type="PROSITE" id="PS51819"/>
    </source>
</evidence>
<dbReference type="CDD" id="cd07247">
    <property type="entry name" value="SgaA_N_like"/>
    <property type="match status" value="1"/>
</dbReference>
<dbReference type="Proteomes" id="UP000297258">
    <property type="component" value="Unassembled WGS sequence"/>
</dbReference>
<dbReference type="Gene3D" id="3.10.180.10">
    <property type="entry name" value="2,3-Dihydroxybiphenyl 1,2-Dioxygenase, domain 1"/>
    <property type="match status" value="1"/>
</dbReference>
<dbReference type="Pfam" id="PF00903">
    <property type="entry name" value="Glyoxalase"/>
    <property type="match status" value="1"/>
</dbReference>
<organism evidence="2 3">
    <name type="scientific">Massilia horti</name>
    <dbReference type="NCBI Taxonomy" id="2562153"/>
    <lineage>
        <taxon>Bacteria</taxon>
        <taxon>Pseudomonadati</taxon>
        <taxon>Pseudomonadota</taxon>
        <taxon>Betaproteobacteria</taxon>
        <taxon>Burkholderiales</taxon>
        <taxon>Oxalobacteraceae</taxon>
        <taxon>Telluria group</taxon>
        <taxon>Massilia</taxon>
    </lineage>
</organism>
<dbReference type="PROSITE" id="PS51819">
    <property type="entry name" value="VOC"/>
    <property type="match status" value="1"/>
</dbReference>
<dbReference type="InterPro" id="IPR037523">
    <property type="entry name" value="VOC_core"/>
</dbReference>
<sequence>MSRPVHFEIHASDPQALMDFYGELFGWAFNKWSGGEYWMISTGPDDRPGINGGLLPRHAPRPPENVTPNAFVITVDVEDLDAALDKAHAISDRAAVCVPRMAVAGIGWLAYMRDPDGNVFGMMQPDPNAA</sequence>
<gene>
    <name evidence="2" type="ORF">E4O92_09605</name>
</gene>
<dbReference type="OrthoDB" id="9793039at2"/>
<dbReference type="InterPro" id="IPR004360">
    <property type="entry name" value="Glyas_Fos-R_dOase_dom"/>
</dbReference>
<keyword evidence="3" id="KW-1185">Reference proteome</keyword>
<dbReference type="InterPro" id="IPR029068">
    <property type="entry name" value="Glyas_Bleomycin-R_OHBP_Dase"/>
</dbReference>
<dbReference type="RefSeq" id="WP_135189543.1">
    <property type="nucleotide sequence ID" value="NZ_SPUM01000057.1"/>
</dbReference>
<dbReference type="PANTHER" id="PTHR33993">
    <property type="entry name" value="GLYOXALASE-RELATED"/>
    <property type="match status" value="1"/>
</dbReference>
<proteinExistence type="predicted"/>
<protein>
    <submittedName>
        <fullName evidence="2">VOC family protein</fullName>
    </submittedName>
</protein>
<feature type="domain" description="VOC" evidence="1">
    <location>
        <begin position="3"/>
        <end position="125"/>
    </location>
</feature>